<dbReference type="Pfam" id="PF01408">
    <property type="entry name" value="GFO_IDH_MocA"/>
    <property type="match status" value="1"/>
</dbReference>
<evidence type="ECO:0000313" key="5">
    <source>
        <dbReference type="EMBL" id="MCK8785653.1"/>
    </source>
</evidence>
<evidence type="ECO:0000259" key="3">
    <source>
        <dbReference type="Pfam" id="PF01408"/>
    </source>
</evidence>
<dbReference type="InterPro" id="IPR008354">
    <property type="entry name" value="Glc-Fru_OxRdtase_bac"/>
</dbReference>
<dbReference type="Pfam" id="PF22725">
    <property type="entry name" value="GFO_IDH_MocA_C3"/>
    <property type="match status" value="1"/>
</dbReference>
<accession>A0A9X2BUH7</accession>
<evidence type="ECO:0000259" key="4">
    <source>
        <dbReference type="Pfam" id="PF22725"/>
    </source>
</evidence>
<dbReference type="InterPro" id="IPR050463">
    <property type="entry name" value="Gfo/Idh/MocA_oxidrdct_glycsds"/>
</dbReference>
<dbReference type="InterPro" id="IPR036291">
    <property type="entry name" value="NAD(P)-bd_dom_sf"/>
</dbReference>
<reference evidence="5" key="1">
    <citation type="submission" date="2022-04" db="EMBL/GenBank/DDBJ databases">
        <title>Roseomonas acroporae sp. nov., isolated from coral Acropora digitifera.</title>
        <authorList>
            <person name="Sun H."/>
        </authorList>
    </citation>
    <scope>NUCLEOTIDE SEQUENCE</scope>
    <source>
        <strain evidence="5">NAR14</strain>
    </source>
</reference>
<dbReference type="PANTHER" id="PTHR43818">
    <property type="entry name" value="BCDNA.GH03377"/>
    <property type="match status" value="1"/>
</dbReference>
<dbReference type="InterPro" id="IPR000683">
    <property type="entry name" value="Gfo/Idh/MocA-like_OxRdtase_N"/>
</dbReference>
<organism evidence="5 6">
    <name type="scientific">Roseomonas acroporae</name>
    <dbReference type="NCBI Taxonomy" id="2937791"/>
    <lineage>
        <taxon>Bacteria</taxon>
        <taxon>Pseudomonadati</taxon>
        <taxon>Pseudomonadota</taxon>
        <taxon>Alphaproteobacteria</taxon>
        <taxon>Acetobacterales</taxon>
        <taxon>Roseomonadaceae</taxon>
        <taxon>Roseomonas</taxon>
    </lineage>
</organism>
<feature type="domain" description="GFO/IDH/MocA-like oxidoreductase" evidence="4">
    <location>
        <begin position="142"/>
        <end position="259"/>
    </location>
</feature>
<evidence type="ECO:0000256" key="2">
    <source>
        <dbReference type="SAM" id="MobiDB-lite"/>
    </source>
</evidence>
<evidence type="ECO:0000256" key="1">
    <source>
        <dbReference type="ARBA" id="ARBA00023002"/>
    </source>
</evidence>
<name>A0A9X2BUH7_9PROT</name>
<dbReference type="SUPFAM" id="SSF55347">
    <property type="entry name" value="Glyceraldehyde-3-phosphate dehydrogenase-like, C-terminal domain"/>
    <property type="match status" value="1"/>
</dbReference>
<dbReference type="EMBL" id="JALPRX010000063">
    <property type="protein sequence ID" value="MCK8785653.1"/>
    <property type="molecule type" value="Genomic_DNA"/>
</dbReference>
<dbReference type="Gene3D" id="3.30.360.10">
    <property type="entry name" value="Dihydrodipicolinate Reductase, domain 2"/>
    <property type="match status" value="1"/>
</dbReference>
<dbReference type="GO" id="GO:0016491">
    <property type="term" value="F:oxidoreductase activity"/>
    <property type="evidence" value="ECO:0007669"/>
    <property type="project" value="UniProtKB-KW"/>
</dbReference>
<proteinExistence type="predicted"/>
<protein>
    <submittedName>
        <fullName evidence="5">Gfo/Idh/MocA family oxidoreductase</fullName>
    </submittedName>
</protein>
<feature type="region of interest" description="Disordered" evidence="2">
    <location>
        <begin position="338"/>
        <end position="372"/>
    </location>
</feature>
<dbReference type="InterPro" id="IPR055170">
    <property type="entry name" value="GFO_IDH_MocA-like_dom"/>
</dbReference>
<keyword evidence="1" id="KW-0560">Oxidoreductase</keyword>
<dbReference type="PRINTS" id="PR01775">
    <property type="entry name" value="GLFROXRDTASE"/>
</dbReference>
<dbReference type="GO" id="GO:0000166">
    <property type="term" value="F:nucleotide binding"/>
    <property type="evidence" value="ECO:0007669"/>
    <property type="project" value="InterPro"/>
</dbReference>
<dbReference type="AlphaFoldDB" id="A0A9X2BUH7"/>
<dbReference type="RefSeq" id="WP_248667773.1">
    <property type="nucleotide sequence ID" value="NZ_JALPRX010000063.1"/>
</dbReference>
<dbReference type="Gene3D" id="3.40.50.720">
    <property type="entry name" value="NAD(P)-binding Rossmann-like Domain"/>
    <property type="match status" value="1"/>
</dbReference>
<sequence length="372" mass="39646">MATTSATGRRIRYGVVGGGWISQGYFMPGVARTGNSELTALVTGDPEKGRVLGGTYGLAQVCGYDGYAALLRSGAMDALYIALPNGMHRDFAVPALEAGLHVLLEKPMAVSEAECEEIEAAARRGGAKLMVAYRLHCEPATLQAIRLVREGAIGTPLVFGSVFTQHVDPRNHRARQGFWAGPVADMGPYPVNAVRNLFGAEPIEVTAFGARRAGFDFDDTVTAILRFPGGELAQLTVSYAAEGMNGVGTYRVAGTTGDLVVVPGYSLEEGLTHRLTVNGRTSENAFPATDQFAGETRYFSDCILNGYDPEPDGEEGRCDVRVLAAIERALATGRPQTLQPLERRRRPEPAQAVVIPHEPPPGLVHAAAPQKG</sequence>
<dbReference type="Proteomes" id="UP001139516">
    <property type="component" value="Unassembled WGS sequence"/>
</dbReference>
<dbReference type="SUPFAM" id="SSF51735">
    <property type="entry name" value="NAD(P)-binding Rossmann-fold domains"/>
    <property type="match status" value="1"/>
</dbReference>
<keyword evidence="6" id="KW-1185">Reference proteome</keyword>
<comment type="caution">
    <text evidence="5">The sequence shown here is derived from an EMBL/GenBank/DDBJ whole genome shotgun (WGS) entry which is preliminary data.</text>
</comment>
<feature type="domain" description="Gfo/Idh/MocA-like oxidoreductase N-terminal" evidence="3">
    <location>
        <begin position="11"/>
        <end position="133"/>
    </location>
</feature>
<gene>
    <name evidence="5" type="ORF">M0638_14800</name>
</gene>
<dbReference type="PANTHER" id="PTHR43818:SF11">
    <property type="entry name" value="BCDNA.GH03377"/>
    <property type="match status" value="1"/>
</dbReference>
<evidence type="ECO:0000313" key="6">
    <source>
        <dbReference type="Proteomes" id="UP001139516"/>
    </source>
</evidence>